<evidence type="ECO:0000256" key="1">
    <source>
        <dbReference type="SAM" id="Phobius"/>
    </source>
</evidence>
<accession>A0A8J0R7Y5</accession>
<feature type="transmembrane region" description="Helical" evidence="1">
    <location>
        <begin position="173"/>
        <end position="192"/>
    </location>
</feature>
<keyword evidence="1" id="KW-1133">Transmembrane helix</keyword>
<sequence length="215" mass="24114">MASFHILWTVIALLHTTHAYDGLPRCNCMSDFTKRGDEVTVPCHNIHALKSIKVMECKNSPSECNESMVRMEVNDSHTSSESEFGSLSFNPAKKTAELILYGRNAGCYCMSMSAGNGRVHRDDCYFLPPVKKVQEQMITEQTTMEQTQESGTQTTVSIHSAKSPEMYKDPPKIWYLPLTIVAVATLIAVYILRKRRTRQAKMNESAEAILGTEEA</sequence>
<dbReference type="Proteomes" id="UP000008143">
    <property type="component" value="Chromosome 10"/>
</dbReference>
<organism evidence="3 4">
    <name type="scientific">Xenopus tropicalis</name>
    <name type="common">Western clawed frog</name>
    <name type="synonym">Silurana tropicalis</name>
    <dbReference type="NCBI Taxonomy" id="8364"/>
    <lineage>
        <taxon>Eukaryota</taxon>
        <taxon>Metazoa</taxon>
        <taxon>Chordata</taxon>
        <taxon>Craniata</taxon>
        <taxon>Vertebrata</taxon>
        <taxon>Euteleostomi</taxon>
        <taxon>Amphibia</taxon>
        <taxon>Batrachia</taxon>
        <taxon>Anura</taxon>
        <taxon>Pipoidea</taxon>
        <taxon>Pipidae</taxon>
        <taxon>Xenopodinae</taxon>
        <taxon>Xenopus</taxon>
        <taxon>Silurana</taxon>
    </lineage>
</organism>
<dbReference type="AlphaFoldDB" id="A0A8J0R7Y5"/>
<keyword evidence="1" id="KW-0812">Transmembrane</keyword>
<proteinExistence type="predicted"/>
<dbReference type="RefSeq" id="XP_004918480.1">
    <property type="nucleotide sequence ID" value="XM_004918423.4"/>
</dbReference>
<keyword evidence="1" id="KW-0472">Membrane</keyword>
<dbReference type="CTD" id="101731925"/>
<dbReference type="GeneID" id="101731925"/>
<evidence type="ECO:0000313" key="4">
    <source>
        <dbReference type="RefSeq" id="XP_004918480.1"/>
    </source>
</evidence>
<evidence type="ECO:0000313" key="5">
    <source>
        <dbReference type="Xenbase" id="XB-GENE-22064860"/>
    </source>
</evidence>
<gene>
    <name evidence="5" type="primary">XB22064859</name>
    <name evidence="4" type="synonym">LOC101731925</name>
</gene>
<evidence type="ECO:0000256" key="2">
    <source>
        <dbReference type="SAM" id="SignalP"/>
    </source>
</evidence>
<dbReference type="Xenbase" id="XB-GENE-22064860">
    <property type="gene designation" value="XB22064859"/>
</dbReference>
<feature type="chain" id="PRO_5035230271" evidence="2">
    <location>
        <begin position="20"/>
        <end position="215"/>
    </location>
</feature>
<keyword evidence="3" id="KW-1185">Reference proteome</keyword>
<dbReference type="AGR" id="Xenbase:XB-GENE-22064860"/>
<name>A0A8J0R7Y5_XENTR</name>
<evidence type="ECO:0000313" key="3">
    <source>
        <dbReference type="Proteomes" id="UP000008143"/>
    </source>
</evidence>
<dbReference type="OMA" id="MEVNDSH"/>
<keyword evidence="2" id="KW-0732">Signal</keyword>
<feature type="signal peptide" evidence="2">
    <location>
        <begin position="1"/>
        <end position="19"/>
    </location>
</feature>
<dbReference type="OrthoDB" id="10505561at2759"/>
<reference evidence="4" key="1">
    <citation type="submission" date="2025-08" db="UniProtKB">
        <authorList>
            <consortium name="RefSeq"/>
        </authorList>
    </citation>
    <scope>IDENTIFICATION</scope>
    <source>
        <strain evidence="4">Nigerian</strain>
        <tissue evidence="4">Liver and blood</tissue>
    </source>
</reference>
<protein>
    <submittedName>
        <fullName evidence="4">Uncharacterized protein LOC101731925</fullName>
    </submittedName>
</protein>
<dbReference type="KEGG" id="xtr:101731925"/>